<dbReference type="InterPro" id="IPR009000">
    <property type="entry name" value="Transl_B-barrel_sf"/>
</dbReference>
<dbReference type="Pfam" id="PF22594">
    <property type="entry name" value="GTP-eEF1A_C"/>
    <property type="match status" value="1"/>
</dbReference>
<dbReference type="Gene3D" id="2.40.30.10">
    <property type="entry name" value="Translation factors"/>
    <property type="match status" value="2"/>
</dbReference>
<organism evidence="5 6">
    <name type="scientific">Entamoeba invadens IP1</name>
    <dbReference type="NCBI Taxonomy" id="370355"/>
    <lineage>
        <taxon>Eukaryota</taxon>
        <taxon>Amoebozoa</taxon>
        <taxon>Evosea</taxon>
        <taxon>Archamoebae</taxon>
        <taxon>Mastigamoebida</taxon>
        <taxon>Entamoebidae</taxon>
        <taxon>Entamoeba</taxon>
    </lineage>
</organism>
<evidence type="ECO:0000313" key="6">
    <source>
        <dbReference type="Proteomes" id="UP000014680"/>
    </source>
</evidence>
<dbReference type="InterPro" id="IPR050100">
    <property type="entry name" value="TRAFAC_GTPase_members"/>
</dbReference>
<dbReference type="OMA" id="NIKLACA"/>
<dbReference type="InterPro" id="IPR004161">
    <property type="entry name" value="EFTu-like_2"/>
</dbReference>
<keyword evidence="5" id="KW-0251">Elongation factor</keyword>
<keyword evidence="5" id="KW-0648">Protein biosynthesis</keyword>
<proteinExistence type="predicted"/>
<dbReference type="AlphaFoldDB" id="A0A0A1U3X3"/>
<evidence type="ECO:0000256" key="2">
    <source>
        <dbReference type="ARBA" id="ARBA00023134"/>
    </source>
</evidence>
<dbReference type="Proteomes" id="UP000014680">
    <property type="component" value="Unassembled WGS sequence"/>
</dbReference>
<dbReference type="PANTHER" id="PTHR23115">
    <property type="entry name" value="TRANSLATION FACTOR"/>
    <property type="match status" value="1"/>
</dbReference>
<dbReference type="GO" id="GO:0005525">
    <property type="term" value="F:GTP binding"/>
    <property type="evidence" value="ECO:0007669"/>
    <property type="project" value="UniProtKB-KW"/>
</dbReference>
<dbReference type="VEuPathDB" id="AmoebaDB:EIN_036290"/>
<dbReference type="Gene3D" id="3.40.50.300">
    <property type="entry name" value="P-loop containing nucleotide triphosphate hydrolases"/>
    <property type="match status" value="1"/>
</dbReference>
<evidence type="ECO:0000256" key="1">
    <source>
        <dbReference type="ARBA" id="ARBA00022741"/>
    </source>
</evidence>
<dbReference type="SUPFAM" id="SSF50465">
    <property type="entry name" value="EF-Tu/eEF-1alpha/eIF2-gamma C-terminal domain"/>
    <property type="match status" value="1"/>
</dbReference>
<protein>
    <submittedName>
        <fullName evidence="5">Elongation factor 1-alpha, putative</fullName>
    </submittedName>
</protein>
<dbReference type="SUPFAM" id="SSF50447">
    <property type="entry name" value="Translation proteins"/>
    <property type="match status" value="1"/>
</dbReference>
<keyword evidence="2" id="KW-0342">GTP-binding</keyword>
<dbReference type="RefSeq" id="XP_004185668.1">
    <property type="nucleotide sequence ID" value="XM_004185620.1"/>
</dbReference>
<keyword evidence="6" id="KW-1185">Reference proteome</keyword>
<dbReference type="InterPro" id="IPR054696">
    <property type="entry name" value="GTP-eEF1A_C"/>
</dbReference>
<dbReference type="KEGG" id="eiv:EIN_036290"/>
<reference evidence="5 6" key="1">
    <citation type="submission" date="2012-10" db="EMBL/GenBank/DDBJ databases">
        <authorList>
            <person name="Zafar N."/>
            <person name="Inman J."/>
            <person name="Hall N."/>
            <person name="Lorenzi H."/>
            <person name="Caler E."/>
        </authorList>
    </citation>
    <scope>NUCLEOTIDE SEQUENCE [LARGE SCALE GENOMIC DNA]</scope>
    <source>
        <strain evidence="5 6">IP1</strain>
    </source>
</reference>
<dbReference type="GO" id="GO:0003746">
    <property type="term" value="F:translation elongation factor activity"/>
    <property type="evidence" value="ECO:0007669"/>
    <property type="project" value="UniProtKB-KW"/>
</dbReference>
<feature type="domain" description="GTP-eEF1A C-terminal" evidence="4">
    <location>
        <begin position="222"/>
        <end position="321"/>
    </location>
</feature>
<name>A0A0A1U3X3_ENTIV</name>
<keyword evidence="1" id="KW-0547">Nucleotide-binding</keyword>
<dbReference type="InterPro" id="IPR009001">
    <property type="entry name" value="Transl_elong_EF1A/Init_IF2_C"/>
</dbReference>
<evidence type="ECO:0000259" key="4">
    <source>
        <dbReference type="Pfam" id="PF22594"/>
    </source>
</evidence>
<evidence type="ECO:0000259" key="3">
    <source>
        <dbReference type="Pfam" id="PF03144"/>
    </source>
</evidence>
<evidence type="ECO:0000313" key="5">
    <source>
        <dbReference type="EMBL" id="ELP86322.1"/>
    </source>
</evidence>
<dbReference type="EMBL" id="KB206993">
    <property type="protein sequence ID" value="ELP86322.1"/>
    <property type="molecule type" value="Genomic_DNA"/>
</dbReference>
<gene>
    <name evidence="5" type="ORF">EIN_036290</name>
</gene>
<dbReference type="GeneID" id="14885302"/>
<dbReference type="OrthoDB" id="342024at2759"/>
<dbReference type="InterPro" id="IPR027417">
    <property type="entry name" value="P-loop_NTPase"/>
</dbReference>
<dbReference type="SUPFAM" id="SSF52540">
    <property type="entry name" value="P-loop containing nucleoside triphosphate hydrolases"/>
    <property type="match status" value="1"/>
</dbReference>
<feature type="domain" description="Translation elongation factor EFTu-like" evidence="3">
    <location>
        <begin position="145"/>
        <end position="212"/>
    </location>
</feature>
<dbReference type="Pfam" id="PF03144">
    <property type="entry name" value="GTP_EFTU_D2"/>
    <property type="match status" value="1"/>
</dbReference>
<accession>A0A0A1U3X3</accession>
<sequence length="330" mass="36274">MTGIFCGDVGVLVYEARLNPTKKDESASKSSLMSNVLLLHCAGFSEVIVAINKMDSVQYSQAFFESTKADLFQFFKMTSLDKEKVKFVPVSVESGDNLYSKTTKMPWYSGKSLFNEICSFHPPLHLTNSSLRILVHSLIVTKSVGTIINGYIVSGTLQVGSMLSFLPSKMTGKCLSIEQNRVKREKVLAGADVAFCVEGVKKGDIERGMVVTEKTQPKSVLSFCAKIVVVGERRNIRVGYSPTLNVGACHIPCCIKKLQSLINKSNGEVEEENPEVITTGDVAVVKILPDKLAYIEDITLCEKLAKFVVSDNNQIVAIGVVLQVEYRIEK</sequence>